<reference evidence="2" key="1">
    <citation type="submission" date="2023-05" db="EMBL/GenBank/DDBJ databases">
        <authorList>
            <person name="Huff M."/>
        </authorList>
    </citation>
    <scope>NUCLEOTIDE SEQUENCE</scope>
</reference>
<protein>
    <recommendedName>
        <fullName evidence="1">PPM-type phosphatase domain-containing protein</fullName>
    </recommendedName>
</protein>
<sequence length="121" mass="13229">METRSEVKASKFKRICVFCGSSQGKKTSYQEAVIDLGNELGSQKGLNGEYGVISIPEFSHRILSDRDKFIVLASDGAFNLIKPIASVKLSITLSLSSDLLEYVIGDEKQLMQVLLNAVGML</sequence>
<organism evidence="2 3">
    <name type="scientific">Fraxinus pennsylvanica</name>
    <dbReference type="NCBI Taxonomy" id="56036"/>
    <lineage>
        <taxon>Eukaryota</taxon>
        <taxon>Viridiplantae</taxon>
        <taxon>Streptophyta</taxon>
        <taxon>Embryophyta</taxon>
        <taxon>Tracheophyta</taxon>
        <taxon>Spermatophyta</taxon>
        <taxon>Magnoliopsida</taxon>
        <taxon>eudicotyledons</taxon>
        <taxon>Gunneridae</taxon>
        <taxon>Pentapetalae</taxon>
        <taxon>asterids</taxon>
        <taxon>lamiids</taxon>
        <taxon>Lamiales</taxon>
        <taxon>Oleaceae</taxon>
        <taxon>Oleeae</taxon>
        <taxon>Fraxinus</taxon>
    </lineage>
</organism>
<dbReference type="Gene3D" id="3.40.50.450">
    <property type="match status" value="1"/>
</dbReference>
<dbReference type="Proteomes" id="UP000834106">
    <property type="component" value="Chromosome 15"/>
</dbReference>
<accession>A0AAD1ZWT6</accession>
<dbReference type="GO" id="GO:0005634">
    <property type="term" value="C:nucleus"/>
    <property type="evidence" value="ECO:0007669"/>
    <property type="project" value="TreeGrafter"/>
</dbReference>
<dbReference type="GO" id="GO:0009691">
    <property type="term" value="P:cytokinin biosynthetic process"/>
    <property type="evidence" value="ECO:0007669"/>
    <property type="project" value="TreeGrafter"/>
</dbReference>
<dbReference type="EMBL" id="OU503050">
    <property type="protein sequence ID" value="CAI9776959.1"/>
    <property type="molecule type" value="Genomic_DNA"/>
</dbReference>
<proteinExistence type="predicted"/>
<evidence type="ECO:0000313" key="2">
    <source>
        <dbReference type="EMBL" id="CAI9776959.1"/>
    </source>
</evidence>
<keyword evidence="3" id="KW-1185">Reference proteome</keyword>
<dbReference type="Pfam" id="PF00481">
    <property type="entry name" value="PP2C"/>
    <property type="match status" value="1"/>
</dbReference>
<feature type="domain" description="PPM-type phosphatase" evidence="1">
    <location>
        <begin position="44"/>
        <end position="83"/>
    </location>
</feature>
<gene>
    <name evidence="2" type="ORF">FPE_LOCUS24389</name>
</gene>
<evidence type="ECO:0000259" key="1">
    <source>
        <dbReference type="Pfam" id="PF00481"/>
    </source>
</evidence>
<dbReference type="PANTHER" id="PTHR31223">
    <property type="entry name" value="LOG FAMILY PROTEIN YJL055W"/>
    <property type="match status" value="1"/>
</dbReference>
<dbReference type="PANTHER" id="PTHR31223:SF90">
    <property type="entry name" value="CYTOKININ RIBOSIDE 5'-MONOPHOSPHATE PHOSPHORIBOHYDROLASE LOG6-RELATED"/>
    <property type="match status" value="1"/>
</dbReference>
<name>A0AAD1ZWT6_9LAMI</name>
<dbReference type="AlphaFoldDB" id="A0AAD1ZWT6"/>
<dbReference type="InterPro" id="IPR036457">
    <property type="entry name" value="PPM-type-like_dom_sf"/>
</dbReference>
<dbReference type="SUPFAM" id="SSF81606">
    <property type="entry name" value="PP2C-like"/>
    <property type="match status" value="1"/>
</dbReference>
<dbReference type="InterPro" id="IPR001932">
    <property type="entry name" value="PPM-type_phosphatase-like_dom"/>
</dbReference>
<evidence type="ECO:0000313" key="3">
    <source>
        <dbReference type="Proteomes" id="UP000834106"/>
    </source>
</evidence>
<dbReference type="GO" id="GO:0005829">
    <property type="term" value="C:cytosol"/>
    <property type="evidence" value="ECO:0007669"/>
    <property type="project" value="TreeGrafter"/>
</dbReference>
<dbReference type="GO" id="GO:0016799">
    <property type="term" value="F:hydrolase activity, hydrolyzing N-glycosyl compounds"/>
    <property type="evidence" value="ECO:0007669"/>
    <property type="project" value="TreeGrafter"/>
</dbReference>